<evidence type="ECO:0000313" key="3">
    <source>
        <dbReference type="Proteomes" id="UP000762676"/>
    </source>
</evidence>
<feature type="chain" id="PRO_5043921173" evidence="1">
    <location>
        <begin position="23"/>
        <end position="94"/>
    </location>
</feature>
<evidence type="ECO:0000313" key="2">
    <source>
        <dbReference type="EMBL" id="GFS26730.1"/>
    </source>
</evidence>
<accession>A0AAV4JWC6</accession>
<keyword evidence="1" id="KW-0732">Signal</keyword>
<organism evidence="2 3">
    <name type="scientific">Elysia marginata</name>
    <dbReference type="NCBI Taxonomy" id="1093978"/>
    <lineage>
        <taxon>Eukaryota</taxon>
        <taxon>Metazoa</taxon>
        <taxon>Spiralia</taxon>
        <taxon>Lophotrochozoa</taxon>
        <taxon>Mollusca</taxon>
        <taxon>Gastropoda</taxon>
        <taxon>Heterobranchia</taxon>
        <taxon>Euthyneura</taxon>
        <taxon>Panpulmonata</taxon>
        <taxon>Sacoglossa</taxon>
        <taxon>Placobranchoidea</taxon>
        <taxon>Plakobranchidae</taxon>
        <taxon>Elysia</taxon>
    </lineage>
</organism>
<dbReference type="EMBL" id="BMAT01010429">
    <property type="protein sequence ID" value="GFS26730.1"/>
    <property type="molecule type" value="Genomic_DNA"/>
</dbReference>
<comment type="caution">
    <text evidence="2">The sequence shown here is derived from an EMBL/GenBank/DDBJ whole genome shotgun (WGS) entry which is preliminary data.</text>
</comment>
<protein>
    <submittedName>
        <fullName evidence="2">Uncharacterized protein</fullName>
    </submittedName>
</protein>
<dbReference type="Proteomes" id="UP000762676">
    <property type="component" value="Unassembled WGS sequence"/>
</dbReference>
<reference evidence="2 3" key="1">
    <citation type="journal article" date="2021" name="Elife">
        <title>Chloroplast acquisition without the gene transfer in kleptoplastic sea slugs, Plakobranchus ocellatus.</title>
        <authorList>
            <person name="Maeda T."/>
            <person name="Takahashi S."/>
            <person name="Yoshida T."/>
            <person name="Shimamura S."/>
            <person name="Takaki Y."/>
            <person name="Nagai Y."/>
            <person name="Toyoda A."/>
            <person name="Suzuki Y."/>
            <person name="Arimoto A."/>
            <person name="Ishii H."/>
            <person name="Satoh N."/>
            <person name="Nishiyama T."/>
            <person name="Hasebe M."/>
            <person name="Maruyama T."/>
            <person name="Minagawa J."/>
            <person name="Obokata J."/>
            <person name="Shigenobu S."/>
        </authorList>
    </citation>
    <scope>NUCLEOTIDE SEQUENCE [LARGE SCALE GENOMIC DNA]</scope>
</reference>
<feature type="signal peptide" evidence="1">
    <location>
        <begin position="1"/>
        <end position="22"/>
    </location>
</feature>
<gene>
    <name evidence="2" type="ORF">ElyMa_005224500</name>
</gene>
<evidence type="ECO:0000256" key="1">
    <source>
        <dbReference type="SAM" id="SignalP"/>
    </source>
</evidence>
<name>A0AAV4JWC6_9GAST</name>
<keyword evidence="3" id="KW-1185">Reference proteome</keyword>
<sequence length="94" mass="10419">MKSITVIVVLHVLAVCLTSSLASPSNRLPVGQLWRPGDREKNAFYEDDIKTSRDVDRNARAAIEIVVQEHAPNKDTLIADVIRQANALQEIGKK</sequence>
<dbReference type="AlphaFoldDB" id="A0AAV4JWC6"/>
<proteinExistence type="predicted"/>